<name>A0ABQ0Q1J5_9PROT</name>
<gene>
    <name evidence="8" type="ORF">AA0535_1169</name>
</gene>
<keyword evidence="6" id="KW-0472">Membrane</keyword>
<evidence type="ECO:0000256" key="4">
    <source>
        <dbReference type="ARBA" id="ARBA00022525"/>
    </source>
</evidence>
<evidence type="ECO:0000256" key="3">
    <source>
        <dbReference type="ARBA" id="ARBA00018392"/>
    </source>
</evidence>
<feature type="domain" description="PLD phosphodiesterase" evidence="7">
    <location>
        <begin position="387"/>
        <end position="414"/>
    </location>
</feature>
<dbReference type="PROSITE" id="PS50035">
    <property type="entry name" value="PLD"/>
    <property type="match status" value="2"/>
</dbReference>
<evidence type="ECO:0000256" key="1">
    <source>
        <dbReference type="ARBA" id="ARBA00003145"/>
    </source>
</evidence>
<accession>A0ABQ0Q1J5</accession>
<evidence type="ECO:0000259" key="7">
    <source>
        <dbReference type="PROSITE" id="PS50035"/>
    </source>
</evidence>
<dbReference type="EMBL" id="BAPV01000008">
    <property type="protein sequence ID" value="GBQ86988.1"/>
    <property type="molecule type" value="Genomic_DNA"/>
</dbReference>
<dbReference type="SUPFAM" id="SSF56024">
    <property type="entry name" value="Phospholipase D/nuclease"/>
    <property type="match status" value="2"/>
</dbReference>
<dbReference type="PANTHER" id="PTHR21248:SF22">
    <property type="entry name" value="PHOSPHOLIPASE D"/>
    <property type="match status" value="1"/>
</dbReference>
<feature type="domain" description="PLD phosphodiesterase" evidence="7">
    <location>
        <begin position="211"/>
        <end position="238"/>
    </location>
</feature>
<dbReference type="InterPro" id="IPR025202">
    <property type="entry name" value="PLD-like_dom"/>
</dbReference>
<comment type="function">
    <text evidence="1">Could be a virulence factor.</text>
</comment>
<dbReference type="CDD" id="cd09157">
    <property type="entry name" value="PLDc_CLS_unchar2_1"/>
    <property type="match status" value="1"/>
</dbReference>
<keyword evidence="4" id="KW-0964">Secreted</keyword>
<reference evidence="8" key="1">
    <citation type="submission" date="2013-04" db="EMBL/GenBank/DDBJ databases">
        <title>The genome sequencing project of 58 acetic acid bacteria.</title>
        <authorList>
            <person name="Okamoto-Kainuma A."/>
            <person name="Ishikawa M."/>
            <person name="Umino S."/>
            <person name="Koizumi Y."/>
            <person name="Shiwa Y."/>
            <person name="Yoshikawa H."/>
            <person name="Matsutani M."/>
            <person name="Matsushita K."/>
        </authorList>
    </citation>
    <scope>NUCLEOTIDE SEQUENCE</scope>
    <source>
        <strain evidence="8">NRIC 0535</strain>
    </source>
</reference>
<evidence type="ECO:0000256" key="2">
    <source>
        <dbReference type="ARBA" id="ARBA00004613"/>
    </source>
</evidence>
<keyword evidence="9" id="KW-1185">Reference proteome</keyword>
<sequence length="472" mass="53589">MMSWPVTLFDAFMILLRLGLAVAVTLHVLRTKQNTAACAGWIGVSWLMPICGALLYLMFGINRVRRLARRLVSDHHWRGRGMAYSAQIRLKGEFAPLARMIGKLTERPLLGGNAIICLHDGDNIYPRMLDDIASARVSILLCSYIFRDDRIGQQFVEALAAAQKRGVAVHVLVDGIGGGYFMSGIHKALRARGIACERFMHSLWPWKMPFINLRNHRKMLIVDGRVGFMGGLNIGEENLRRLRIKHPVADTHFRLEGPVVHQLSEAFARDWSFTCGEQLDGAVYFPELQRQGEIPMRVVTSGPDNDLEKIEFSMLQAIALSRHSVRLMTPYFLPNERLVSELCLAALRGVRIDIILPRRSNHRLIDYARDASLAPFLQAGCHIWMNRPPFNHAKLLVVDDSWSFVGSSNIDARSLRLNFEINLEIYSESVAQELAVFMESHRSGRLTHHALDSMNAWRKIRNASVRLFMPYL</sequence>
<dbReference type="Proteomes" id="UP001062776">
    <property type="component" value="Unassembled WGS sequence"/>
</dbReference>
<keyword evidence="6" id="KW-0812">Transmembrane</keyword>
<dbReference type="PANTHER" id="PTHR21248">
    <property type="entry name" value="CARDIOLIPIN SYNTHASE"/>
    <property type="match status" value="1"/>
</dbReference>
<feature type="transmembrane region" description="Helical" evidence="6">
    <location>
        <begin position="39"/>
        <end position="61"/>
    </location>
</feature>
<organism evidence="8 9">
    <name type="scientific">Asaia krungthepensis NRIC 0535</name>
    <dbReference type="NCBI Taxonomy" id="1307925"/>
    <lineage>
        <taxon>Bacteria</taxon>
        <taxon>Pseudomonadati</taxon>
        <taxon>Pseudomonadota</taxon>
        <taxon>Alphaproteobacteria</taxon>
        <taxon>Acetobacterales</taxon>
        <taxon>Acetobacteraceae</taxon>
        <taxon>Asaia</taxon>
    </lineage>
</organism>
<evidence type="ECO:0000256" key="5">
    <source>
        <dbReference type="ARBA" id="ARBA00029594"/>
    </source>
</evidence>
<dbReference type="Pfam" id="PF13091">
    <property type="entry name" value="PLDc_2"/>
    <property type="match status" value="2"/>
</dbReference>
<protein>
    <recommendedName>
        <fullName evidence="3">Phospholipase D</fullName>
    </recommendedName>
    <alternativeName>
        <fullName evidence="5">Choline phosphatase</fullName>
    </alternativeName>
</protein>
<keyword evidence="6" id="KW-1133">Transmembrane helix</keyword>
<evidence type="ECO:0000313" key="8">
    <source>
        <dbReference type="EMBL" id="GBQ86988.1"/>
    </source>
</evidence>
<proteinExistence type="predicted"/>
<dbReference type="RefSeq" id="WP_264814990.1">
    <property type="nucleotide sequence ID" value="NZ_BAPV01000008.1"/>
</dbReference>
<evidence type="ECO:0000313" key="9">
    <source>
        <dbReference type="Proteomes" id="UP001062776"/>
    </source>
</evidence>
<comment type="subcellular location">
    <subcellularLocation>
        <location evidence="2">Secreted</location>
    </subcellularLocation>
</comment>
<dbReference type="SMART" id="SM00155">
    <property type="entry name" value="PLDc"/>
    <property type="match status" value="2"/>
</dbReference>
<dbReference type="Gene3D" id="3.30.870.10">
    <property type="entry name" value="Endonuclease Chain A"/>
    <property type="match status" value="2"/>
</dbReference>
<dbReference type="InterPro" id="IPR001736">
    <property type="entry name" value="PLipase_D/transphosphatidylase"/>
</dbReference>
<evidence type="ECO:0000256" key="6">
    <source>
        <dbReference type="SAM" id="Phobius"/>
    </source>
</evidence>
<comment type="caution">
    <text evidence="8">The sequence shown here is derived from an EMBL/GenBank/DDBJ whole genome shotgun (WGS) entry which is preliminary data.</text>
</comment>